<dbReference type="Pfam" id="PF07963">
    <property type="entry name" value="N_methyl"/>
    <property type="match status" value="1"/>
</dbReference>
<keyword evidence="1" id="KW-0472">Membrane</keyword>
<reference evidence="2 3" key="1">
    <citation type="submission" date="2020-12" db="EMBL/GenBank/DDBJ databases">
        <authorList>
            <person name="Ruan W."/>
            <person name="Khan S.A."/>
            <person name="Jeon C.O."/>
        </authorList>
    </citation>
    <scope>NUCLEOTIDE SEQUENCE [LARGE SCALE GENOMIC DNA]</scope>
    <source>
        <strain evidence="2 3">MA-13</strain>
    </source>
</reference>
<dbReference type="EMBL" id="JAERPS020000004">
    <property type="protein sequence ID" value="MBZ9612536.1"/>
    <property type="molecule type" value="Genomic_DNA"/>
</dbReference>
<dbReference type="SUPFAM" id="SSF54523">
    <property type="entry name" value="Pili subunits"/>
    <property type="match status" value="1"/>
</dbReference>
<protein>
    <submittedName>
        <fullName evidence="2">Prepilin-type N-terminal cleavage/methylation domain-containing protein</fullName>
    </submittedName>
</protein>
<proteinExistence type="predicted"/>
<evidence type="ECO:0000313" key="2">
    <source>
        <dbReference type="EMBL" id="MBZ9612536.1"/>
    </source>
</evidence>
<dbReference type="PROSITE" id="PS00409">
    <property type="entry name" value="PROKAR_NTER_METHYL"/>
    <property type="match status" value="1"/>
</dbReference>
<gene>
    <name evidence="2" type="ORF">I4W93_013105</name>
</gene>
<dbReference type="InterPro" id="IPR012902">
    <property type="entry name" value="N_methyl_site"/>
</dbReference>
<name>A0ABS7XAF1_9GAMM</name>
<dbReference type="NCBIfam" id="TIGR02532">
    <property type="entry name" value="IV_pilin_GFxxxE"/>
    <property type="match status" value="1"/>
</dbReference>
<accession>A0ABS7XAF1</accession>
<keyword evidence="1" id="KW-0812">Transmembrane</keyword>
<dbReference type="Proteomes" id="UP000663814">
    <property type="component" value="Unassembled WGS sequence"/>
</dbReference>
<evidence type="ECO:0000256" key="1">
    <source>
        <dbReference type="SAM" id="Phobius"/>
    </source>
</evidence>
<organism evidence="2 3">
    <name type="scientific">Rheinheimera maricola</name>
    <dbReference type="NCBI Taxonomy" id="2793282"/>
    <lineage>
        <taxon>Bacteria</taxon>
        <taxon>Pseudomonadati</taxon>
        <taxon>Pseudomonadota</taxon>
        <taxon>Gammaproteobacteria</taxon>
        <taxon>Chromatiales</taxon>
        <taxon>Chromatiaceae</taxon>
        <taxon>Rheinheimera</taxon>
    </lineage>
</organism>
<dbReference type="Pfam" id="PF16732">
    <property type="entry name" value="ComP_DUS"/>
    <property type="match status" value="1"/>
</dbReference>
<reference evidence="2 3" key="2">
    <citation type="submission" date="2021-08" db="EMBL/GenBank/DDBJ databases">
        <title>Rheinheimera aquimaris sp. nov., isolated from seawater of the East Sea in Korea.</title>
        <authorList>
            <person name="Kim K.H."/>
            <person name="Wenting R."/>
            <person name="Kim K.R."/>
            <person name="Jeon C.O."/>
        </authorList>
    </citation>
    <scope>NUCLEOTIDE SEQUENCE [LARGE SCALE GENOMIC DNA]</scope>
    <source>
        <strain evidence="2 3">MA-13</strain>
    </source>
</reference>
<keyword evidence="1" id="KW-1133">Transmembrane helix</keyword>
<comment type="caution">
    <text evidence="2">The sequence shown here is derived from an EMBL/GenBank/DDBJ whole genome shotgun (WGS) entry which is preliminary data.</text>
</comment>
<sequence>MSKQSGFTLIEAMIAVAIVGIVAAIAYPSYVNYIIGTNRAAAKACLTEMSQSMERGYTAAFSYEGLALPAIQCIDDLDERYVFSLSNQAARTFTATATPKGVQTRDECGPLTLTQAGARGANGSFDVAVVRTCW</sequence>
<dbReference type="InterPro" id="IPR045584">
    <property type="entry name" value="Pilin-like"/>
</dbReference>
<keyword evidence="3" id="KW-1185">Reference proteome</keyword>
<dbReference type="InterPro" id="IPR031982">
    <property type="entry name" value="PilE-like"/>
</dbReference>
<dbReference type="Gene3D" id="3.30.700.10">
    <property type="entry name" value="Glycoprotein, Type 4 Pilin"/>
    <property type="match status" value="1"/>
</dbReference>
<evidence type="ECO:0000313" key="3">
    <source>
        <dbReference type="Proteomes" id="UP000663814"/>
    </source>
</evidence>
<feature type="transmembrane region" description="Helical" evidence="1">
    <location>
        <begin position="12"/>
        <end position="30"/>
    </location>
</feature>